<accession>A0AAD8MEV7</accession>
<evidence type="ECO:0000313" key="2">
    <source>
        <dbReference type="EMBL" id="KAK1369543.1"/>
    </source>
</evidence>
<protein>
    <submittedName>
        <fullName evidence="2">Uncharacterized protein</fullName>
    </submittedName>
</protein>
<keyword evidence="3" id="KW-1185">Reference proteome</keyword>
<dbReference type="EMBL" id="JAUIZM010000008">
    <property type="protein sequence ID" value="KAK1369543.1"/>
    <property type="molecule type" value="Genomic_DNA"/>
</dbReference>
<sequence length="134" mass="14915">MGDLDHHAIKRLTEWPGGTPHPRGLGYVVVAEGGGNLPPVARVSRQTDRAGPSRAQTSQTSQGTVVFSDSQYRRMLRRYDTTHDMMHRFATDLTQSLDGVYRQQGFQVTWPTFGAHHVYPPPDTPPEEGDDADD</sequence>
<reference evidence="2" key="1">
    <citation type="submission" date="2023-02" db="EMBL/GenBank/DDBJ databases">
        <title>Genome of toxic invasive species Heracleum sosnowskyi carries increased number of genes despite the absence of recent whole-genome duplications.</title>
        <authorList>
            <person name="Schelkunov M."/>
            <person name="Shtratnikova V."/>
            <person name="Makarenko M."/>
            <person name="Klepikova A."/>
            <person name="Omelchenko D."/>
            <person name="Novikova G."/>
            <person name="Obukhova E."/>
            <person name="Bogdanov V."/>
            <person name="Penin A."/>
            <person name="Logacheva M."/>
        </authorList>
    </citation>
    <scope>NUCLEOTIDE SEQUENCE</scope>
    <source>
        <strain evidence="2">Hsosn_3</strain>
        <tissue evidence="2">Leaf</tissue>
    </source>
</reference>
<gene>
    <name evidence="2" type="ORF">POM88_035635</name>
</gene>
<feature type="region of interest" description="Disordered" evidence="1">
    <location>
        <begin position="42"/>
        <end position="65"/>
    </location>
</feature>
<organism evidence="2 3">
    <name type="scientific">Heracleum sosnowskyi</name>
    <dbReference type="NCBI Taxonomy" id="360622"/>
    <lineage>
        <taxon>Eukaryota</taxon>
        <taxon>Viridiplantae</taxon>
        <taxon>Streptophyta</taxon>
        <taxon>Embryophyta</taxon>
        <taxon>Tracheophyta</taxon>
        <taxon>Spermatophyta</taxon>
        <taxon>Magnoliopsida</taxon>
        <taxon>eudicotyledons</taxon>
        <taxon>Gunneridae</taxon>
        <taxon>Pentapetalae</taxon>
        <taxon>asterids</taxon>
        <taxon>campanulids</taxon>
        <taxon>Apiales</taxon>
        <taxon>Apiaceae</taxon>
        <taxon>Apioideae</taxon>
        <taxon>apioid superclade</taxon>
        <taxon>Tordylieae</taxon>
        <taxon>Tordyliinae</taxon>
        <taxon>Heracleum</taxon>
    </lineage>
</organism>
<dbReference type="AlphaFoldDB" id="A0AAD8MEV7"/>
<dbReference type="Proteomes" id="UP001237642">
    <property type="component" value="Unassembled WGS sequence"/>
</dbReference>
<feature type="compositionally biased region" description="Polar residues" evidence="1">
    <location>
        <begin position="54"/>
        <end position="65"/>
    </location>
</feature>
<evidence type="ECO:0000256" key="1">
    <source>
        <dbReference type="SAM" id="MobiDB-lite"/>
    </source>
</evidence>
<comment type="caution">
    <text evidence="2">The sequence shown here is derived from an EMBL/GenBank/DDBJ whole genome shotgun (WGS) entry which is preliminary data.</text>
</comment>
<reference evidence="2" key="2">
    <citation type="submission" date="2023-05" db="EMBL/GenBank/DDBJ databases">
        <authorList>
            <person name="Schelkunov M.I."/>
        </authorList>
    </citation>
    <scope>NUCLEOTIDE SEQUENCE</scope>
    <source>
        <strain evidence="2">Hsosn_3</strain>
        <tissue evidence="2">Leaf</tissue>
    </source>
</reference>
<proteinExistence type="predicted"/>
<name>A0AAD8MEV7_9APIA</name>
<evidence type="ECO:0000313" key="3">
    <source>
        <dbReference type="Proteomes" id="UP001237642"/>
    </source>
</evidence>